<evidence type="ECO:0000256" key="1">
    <source>
        <dbReference type="ARBA" id="ARBA00023125"/>
    </source>
</evidence>
<evidence type="ECO:0000259" key="2">
    <source>
        <dbReference type="PROSITE" id="PS50937"/>
    </source>
</evidence>
<keyword evidence="4" id="KW-1185">Reference proteome</keyword>
<dbReference type="PRINTS" id="PR00040">
    <property type="entry name" value="HTHMERR"/>
</dbReference>
<name>A0A1B9AJD7_9BACI</name>
<evidence type="ECO:0000313" key="4">
    <source>
        <dbReference type="Proteomes" id="UP000092578"/>
    </source>
</evidence>
<dbReference type="SUPFAM" id="SSF46955">
    <property type="entry name" value="Putative DNA-binding domain"/>
    <property type="match status" value="1"/>
</dbReference>
<dbReference type="Pfam" id="PF13411">
    <property type="entry name" value="MerR_1"/>
    <property type="match status" value="1"/>
</dbReference>
<dbReference type="InterPro" id="IPR047057">
    <property type="entry name" value="MerR_fam"/>
</dbReference>
<evidence type="ECO:0000313" key="3">
    <source>
        <dbReference type="EMBL" id="OCA83966.1"/>
    </source>
</evidence>
<protein>
    <recommendedName>
        <fullName evidence="2">HTH merR-type domain-containing protein</fullName>
    </recommendedName>
</protein>
<gene>
    <name evidence="3" type="ORF">A8F95_12265</name>
</gene>
<dbReference type="GO" id="GO:0003677">
    <property type="term" value="F:DNA binding"/>
    <property type="evidence" value="ECO:0007669"/>
    <property type="project" value="UniProtKB-KW"/>
</dbReference>
<dbReference type="InterPro" id="IPR009061">
    <property type="entry name" value="DNA-bd_dom_put_sf"/>
</dbReference>
<dbReference type="SMART" id="SM00422">
    <property type="entry name" value="HTH_MERR"/>
    <property type="match status" value="1"/>
</dbReference>
<comment type="caution">
    <text evidence="3">The sequence shown here is derived from an EMBL/GenBank/DDBJ whole genome shotgun (WGS) entry which is preliminary data.</text>
</comment>
<sequence>MEKRYTIGEFRKLSGLTARTLQYYDEIGILTARRTAGGHRYYQEQDLSTLQKIVSFKFLGFSLGDIANFIHKDIWNEKDSLIFQHDLMKRKREQLNDVIRLLTLAIDQMEKGGILHTDIFISMINHVQMEDHHKSWMKSLVPAPYVDELFNRVKSNQEEIEKKAMNLFSRIKEMAFSDPTSRAVEQLVTELMEPATEVAGDDLERLEKLFATDLEGDPWLFPYPFSPEEEKWLEQVMMYYSEKEKIESGEA</sequence>
<organism evidence="3 4">
    <name type="scientific">Pseudobacillus wudalianchiensis</name>
    <dbReference type="NCBI Taxonomy" id="1743143"/>
    <lineage>
        <taxon>Bacteria</taxon>
        <taxon>Bacillati</taxon>
        <taxon>Bacillota</taxon>
        <taxon>Bacilli</taxon>
        <taxon>Bacillales</taxon>
        <taxon>Bacillaceae</taxon>
        <taxon>Pseudobacillus</taxon>
    </lineage>
</organism>
<reference evidence="4" key="1">
    <citation type="submission" date="2016-05" db="EMBL/GenBank/DDBJ databases">
        <authorList>
            <person name="Liu B."/>
            <person name="Wang J."/>
            <person name="Zhu Y."/>
            <person name="Liu G."/>
            <person name="Chen Q."/>
            <person name="Chen Z."/>
            <person name="Lan J."/>
            <person name="Che J."/>
            <person name="Ge C."/>
            <person name="Shi H."/>
            <person name="Pan Z."/>
            <person name="Liu X."/>
        </authorList>
    </citation>
    <scope>NUCLEOTIDE SEQUENCE [LARGE SCALE GENOMIC DNA]</scope>
    <source>
        <strain evidence="4">FJAT-27215</strain>
    </source>
</reference>
<accession>A0A1B9AJD7</accession>
<keyword evidence="1" id="KW-0238">DNA-binding</keyword>
<dbReference type="InterPro" id="IPR000551">
    <property type="entry name" value="MerR-type_HTH_dom"/>
</dbReference>
<dbReference type="EMBL" id="MAYT01000028">
    <property type="protein sequence ID" value="OCA83966.1"/>
    <property type="molecule type" value="Genomic_DNA"/>
</dbReference>
<dbReference type="PROSITE" id="PS50937">
    <property type="entry name" value="HTH_MERR_2"/>
    <property type="match status" value="1"/>
</dbReference>
<dbReference type="PANTHER" id="PTHR30204">
    <property type="entry name" value="REDOX-CYCLING DRUG-SENSING TRANSCRIPTIONAL ACTIVATOR SOXR"/>
    <property type="match status" value="1"/>
</dbReference>
<dbReference type="Proteomes" id="UP000092578">
    <property type="component" value="Unassembled WGS sequence"/>
</dbReference>
<dbReference type="CDD" id="cd01106">
    <property type="entry name" value="HTH_TipAL-Mta"/>
    <property type="match status" value="1"/>
</dbReference>
<dbReference type="AlphaFoldDB" id="A0A1B9AJD7"/>
<proteinExistence type="predicted"/>
<dbReference type="PANTHER" id="PTHR30204:SF96">
    <property type="entry name" value="CHROMOSOME-ANCHORING PROTEIN RACA"/>
    <property type="match status" value="1"/>
</dbReference>
<feature type="domain" description="HTH merR-type" evidence="2">
    <location>
        <begin position="4"/>
        <end position="72"/>
    </location>
</feature>
<dbReference type="Gene3D" id="1.10.1660.10">
    <property type="match status" value="1"/>
</dbReference>
<dbReference type="GO" id="GO:0003700">
    <property type="term" value="F:DNA-binding transcription factor activity"/>
    <property type="evidence" value="ECO:0007669"/>
    <property type="project" value="InterPro"/>
</dbReference>